<feature type="domain" description="Methyltransferase type 11" evidence="1">
    <location>
        <begin position="46"/>
        <end position="143"/>
    </location>
</feature>
<keyword evidence="2" id="KW-0489">Methyltransferase</keyword>
<dbReference type="GO" id="GO:0008757">
    <property type="term" value="F:S-adenosylmethionine-dependent methyltransferase activity"/>
    <property type="evidence" value="ECO:0007669"/>
    <property type="project" value="InterPro"/>
</dbReference>
<organism evidence="2 3">
    <name type="scientific">endosymbiont of Escarpia spicata</name>
    <dbReference type="NCBI Taxonomy" id="2200908"/>
    <lineage>
        <taxon>Bacteria</taxon>
        <taxon>Pseudomonadati</taxon>
        <taxon>Pseudomonadota</taxon>
        <taxon>Gammaproteobacteria</taxon>
        <taxon>sulfur-oxidizing symbionts</taxon>
    </lineage>
</organism>
<evidence type="ECO:0000259" key="1">
    <source>
        <dbReference type="Pfam" id="PF08241"/>
    </source>
</evidence>
<accession>A0A370D7N1</accession>
<dbReference type="InterPro" id="IPR013216">
    <property type="entry name" value="Methyltransf_11"/>
</dbReference>
<gene>
    <name evidence="2" type="ORF">DIZ78_18065</name>
</gene>
<dbReference type="CDD" id="cd02440">
    <property type="entry name" value="AdoMet_MTases"/>
    <property type="match status" value="1"/>
</dbReference>
<dbReference type="Gene3D" id="3.40.50.150">
    <property type="entry name" value="Vaccinia Virus protein VP39"/>
    <property type="match status" value="1"/>
</dbReference>
<dbReference type="Proteomes" id="UP000254771">
    <property type="component" value="Unassembled WGS sequence"/>
</dbReference>
<dbReference type="PANTHER" id="PTHR12843">
    <property type="entry name" value="PROTEIN-LYSINE N-METHYLTRANSFERASE METTL10"/>
    <property type="match status" value="1"/>
</dbReference>
<protein>
    <submittedName>
        <fullName evidence="2">SAM-dependent methyltransferase</fullName>
    </submittedName>
</protein>
<name>A0A370D7N1_9GAMM</name>
<sequence>MSGKAHWEKVYREKSPFDVSWYQKASSISFEMMEKSGLEGQPAIIDVGGGASVLVDRLLQEGLNNLTVLDISSTGMEYAKVRLGDRATLVNWIESDITEFESPKQYDIWHDRAVFHFLTDAEMREKYLGVMRRSLKVDGTVIIAAFAIGGPTKCSGLDIVQYDAEKLKKVMGSEFVLTEQRNERHITPAEKLQDFGYYRFCRQV</sequence>
<evidence type="ECO:0000313" key="2">
    <source>
        <dbReference type="EMBL" id="RDH80962.1"/>
    </source>
</evidence>
<keyword evidence="2" id="KW-0808">Transferase</keyword>
<keyword evidence="3" id="KW-1185">Reference proteome</keyword>
<dbReference type="EMBL" id="QFXE01000023">
    <property type="protein sequence ID" value="RDH80962.1"/>
    <property type="molecule type" value="Genomic_DNA"/>
</dbReference>
<reference evidence="2 3" key="1">
    <citation type="journal article" date="2018" name="ISME J.">
        <title>Endosymbiont genomes yield clues of tubeworm success.</title>
        <authorList>
            <person name="Li Y."/>
            <person name="Liles M.R."/>
            <person name="Halanych K.M."/>
        </authorList>
    </citation>
    <scope>NUCLEOTIDE SEQUENCE [LARGE SCALE GENOMIC DNA]</scope>
    <source>
        <strain evidence="2">A1462</strain>
    </source>
</reference>
<dbReference type="AlphaFoldDB" id="A0A370D7N1"/>
<dbReference type="InterPro" id="IPR029063">
    <property type="entry name" value="SAM-dependent_MTases_sf"/>
</dbReference>
<dbReference type="GO" id="GO:0032259">
    <property type="term" value="P:methylation"/>
    <property type="evidence" value="ECO:0007669"/>
    <property type="project" value="UniProtKB-KW"/>
</dbReference>
<comment type="caution">
    <text evidence="2">The sequence shown here is derived from an EMBL/GenBank/DDBJ whole genome shotgun (WGS) entry which is preliminary data.</text>
</comment>
<dbReference type="SUPFAM" id="SSF53335">
    <property type="entry name" value="S-adenosyl-L-methionine-dependent methyltransferases"/>
    <property type="match status" value="1"/>
</dbReference>
<dbReference type="Pfam" id="PF08241">
    <property type="entry name" value="Methyltransf_11"/>
    <property type="match status" value="1"/>
</dbReference>
<proteinExistence type="predicted"/>
<evidence type="ECO:0000313" key="3">
    <source>
        <dbReference type="Proteomes" id="UP000254771"/>
    </source>
</evidence>
<dbReference type="PANTHER" id="PTHR12843:SF5">
    <property type="entry name" value="EEF1A LYSINE METHYLTRANSFERASE 2"/>
    <property type="match status" value="1"/>
</dbReference>